<feature type="region of interest" description="Disordered" evidence="2">
    <location>
        <begin position="1"/>
        <end position="54"/>
    </location>
</feature>
<evidence type="ECO:0000313" key="4">
    <source>
        <dbReference type="Proteomes" id="UP000233060"/>
    </source>
</evidence>
<dbReference type="OMA" id="KWAVVRL"/>
<dbReference type="Proteomes" id="UP000233060">
    <property type="component" value="Unassembled WGS sequence"/>
</dbReference>
<evidence type="ECO:0008006" key="5">
    <source>
        <dbReference type="Google" id="ProtNLM"/>
    </source>
</evidence>
<accession>A0A2K5MBQ7</accession>
<organism evidence="3 4">
    <name type="scientific">Cercocebus atys</name>
    <name type="common">Sooty mangabey</name>
    <name type="synonym">Cercocebus torquatus atys</name>
    <dbReference type="NCBI Taxonomy" id="9531"/>
    <lineage>
        <taxon>Eukaryota</taxon>
        <taxon>Metazoa</taxon>
        <taxon>Chordata</taxon>
        <taxon>Craniata</taxon>
        <taxon>Vertebrata</taxon>
        <taxon>Euteleostomi</taxon>
        <taxon>Mammalia</taxon>
        <taxon>Eutheria</taxon>
        <taxon>Euarchontoglires</taxon>
        <taxon>Primates</taxon>
        <taxon>Haplorrhini</taxon>
        <taxon>Catarrhini</taxon>
        <taxon>Cercopithecidae</taxon>
        <taxon>Cercopithecinae</taxon>
        <taxon>Cercocebus</taxon>
    </lineage>
</organism>
<dbReference type="FunFam" id="1.20.5.190:FF:000015">
    <property type="entry name" value="IQ motif containing F5"/>
    <property type="match status" value="1"/>
</dbReference>
<keyword evidence="4" id="KW-1185">Reference proteome</keyword>
<evidence type="ECO:0000256" key="1">
    <source>
        <dbReference type="ARBA" id="ARBA00022737"/>
    </source>
</evidence>
<dbReference type="GeneID" id="105574278"/>
<keyword evidence="1" id="KW-0677">Repeat</keyword>
<dbReference type="OrthoDB" id="9539620at2759"/>
<dbReference type="InterPro" id="IPR039887">
    <property type="entry name" value="IQCF"/>
</dbReference>
<dbReference type="PANTHER" id="PTHR21633">
    <property type="entry name" value="IQ MOTIF CONTAINING F"/>
    <property type="match status" value="1"/>
</dbReference>
<dbReference type="InterPro" id="IPR000048">
    <property type="entry name" value="IQ_motif_EF-hand-BS"/>
</dbReference>
<sequence length="196" mass="23544">MEREKRPPSRKPKKPGQFKNNAMNDDEKNILMKQKLKEERSKVREPLLPRQTKKPPGDIELASTKIQAWWRGTLVRRTLLHAALRALIIQCWWRQVLARLQAKRRRAALELCTRQLWAAVRLQSWVRMWRVRRRYCRLLNAVRIIQVYWRWRSCHTRGFFHGSYELTTSQLSLELDIFLGSQICRITDCIPFPIKN</sequence>
<proteinExistence type="predicted"/>
<dbReference type="Ensembl" id="ENSCATT00000046815.1">
    <property type="protein sequence ID" value="ENSCATP00000022604.1"/>
    <property type="gene ID" value="ENSCATG00000034927.1"/>
</dbReference>
<dbReference type="KEGG" id="caty:105574278"/>
<dbReference type="Gene3D" id="1.20.5.190">
    <property type="match status" value="2"/>
</dbReference>
<dbReference type="AlphaFoldDB" id="A0A2K5MBQ7"/>
<reference evidence="3" key="1">
    <citation type="submission" date="2025-08" db="UniProtKB">
        <authorList>
            <consortium name="Ensembl"/>
        </authorList>
    </citation>
    <scope>IDENTIFICATION</scope>
</reference>
<protein>
    <recommendedName>
        <fullName evidence="5">IQ motif containing F5</fullName>
    </recommendedName>
</protein>
<dbReference type="SMART" id="SM00015">
    <property type="entry name" value="IQ"/>
    <property type="match status" value="3"/>
</dbReference>
<reference evidence="3" key="2">
    <citation type="submission" date="2025-09" db="UniProtKB">
        <authorList>
            <consortium name="Ensembl"/>
        </authorList>
    </citation>
    <scope>IDENTIFICATION</scope>
</reference>
<feature type="compositionally biased region" description="Basic and acidic residues" evidence="2">
    <location>
        <begin position="25"/>
        <end position="47"/>
    </location>
</feature>
<dbReference type="RefSeq" id="XP_011890462.1">
    <property type="nucleotide sequence ID" value="XM_012035072.1"/>
</dbReference>
<evidence type="ECO:0000313" key="3">
    <source>
        <dbReference type="Ensembl" id="ENSCATP00000022604.1"/>
    </source>
</evidence>
<dbReference type="PANTHER" id="PTHR21633:SF10">
    <property type="entry name" value="IQ MOTIF CONTAINING F4"/>
    <property type="match status" value="1"/>
</dbReference>
<dbReference type="FunFam" id="1.20.5.190:FF:000014">
    <property type="entry name" value="IQ motif containing F5"/>
    <property type="match status" value="1"/>
</dbReference>
<dbReference type="GO" id="GO:0005516">
    <property type="term" value="F:calmodulin binding"/>
    <property type="evidence" value="ECO:0007669"/>
    <property type="project" value="TreeGrafter"/>
</dbReference>
<dbReference type="RefSeq" id="XP_011890461.1">
    <property type="nucleotide sequence ID" value="XM_012035071.1"/>
</dbReference>
<evidence type="ECO:0000256" key="2">
    <source>
        <dbReference type="SAM" id="MobiDB-lite"/>
    </source>
</evidence>
<dbReference type="PROSITE" id="PS50096">
    <property type="entry name" value="IQ"/>
    <property type="match status" value="2"/>
</dbReference>
<dbReference type="Pfam" id="PF00612">
    <property type="entry name" value="IQ"/>
    <property type="match status" value="3"/>
</dbReference>
<dbReference type="Bgee" id="ENSCATG00000034927">
    <property type="expression patterns" value="Expressed in frontal cortex"/>
</dbReference>
<dbReference type="GeneTree" id="ENSGT00390000004641"/>
<name>A0A2K5MBQ7_CERAT</name>